<evidence type="ECO:0000313" key="3">
    <source>
        <dbReference type="EMBL" id="ASC69432.1"/>
    </source>
</evidence>
<dbReference type="InterPro" id="IPR011990">
    <property type="entry name" value="TPR-like_helical_dom_sf"/>
</dbReference>
<dbReference type="RefSeq" id="WP_080812872.1">
    <property type="nucleotide sequence ID" value="NZ_CP021983.2"/>
</dbReference>
<accession>A0A1Z3HGJ4</accession>
<sequence length="276" mass="31863">MDFSLARQRFYQAVQQSDDHIDLAEAALYIAQENYPELDVQAYLNALDTMAAEARERLPQNPYPLKTLQAINHYLFDDLGFYGNADDYYDPRNSFLNDVIDRRTGIPITLCLIYLEITKRLDFPMAGVGMPGHFLVRPTLDDMAIFVDPFNQGEILFAEDCQERLQQIYGSRAKLQPQHLNVVTAKMLLARMLANLKVIYLQQRDIPKALAAIDRILLMLPKAAVELRDRGLIYYQLGRLVEAQHNLELYLCERPDANDAYEIRHIIQQIERVQGE</sequence>
<dbReference type="EMBL" id="CP021983">
    <property type="protein sequence ID" value="ASC69432.1"/>
    <property type="molecule type" value="Genomic_DNA"/>
</dbReference>
<organism evidence="3 4">
    <name type="scientific">Halomicronema hongdechloris C2206</name>
    <dbReference type="NCBI Taxonomy" id="1641165"/>
    <lineage>
        <taxon>Bacteria</taxon>
        <taxon>Bacillati</taxon>
        <taxon>Cyanobacteriota</taxon>
        <taxon>Cyanophyceae</taxon>
        <taxon>Nodosilineales</taxon>
        <taxon>Nodosilineaceae</taxon>
        <taxon>Halomicronema</taxon>
    </lineage>
</organism>
<dbReference type="Proteomes" id="UP000191901">
    <property type="component" value="Chromosome"/>
</dbReference>
<dbReference type="InterPro" id="IPR032698">
    <property type="entry name" value="SirB1_N"/>
</dbReference>
<dbReference type="KEGG" id="hhg:XM38_003590"/>
<gene>
    <name evidence="3" type="ORF">XM38_003590</name>
</gene>
<comment type="similarity">
    <text evidence="1">Belongs to the UPF0162 family.</text>
</comment>
<feature type="domain" description="Protein SirB1 N-terminal" evidence="2">
    <location>
        <begin position="42"/>
        <end position="193"/>
    </location>
</feature>
<dbReference type="Gene3D" id="1.25.40.10">
    <property type="entry name" value="Tetratricopeptide repeat domain"/>
    <property type="match status" value="1"/>
</dbReference>
<dbReference type="PANTHER" id="PTHR31350:SF21">
    <property type="entry name" value="F-BOX ONLY PROTEIN 21"/>
    <property type="match status" value="1"/>
</dbReference>
<evidence type="ECO:0000259" key="2">
    <source>
        <dbReference type="Pfam" id="PF13369"/>
    </source>
</evidence>
<dbReference type="Pfam" id="PF13369">
    <property type="entry name" value="Transglut_core2"/>
    <property type="match status" value="1"/>
</dbReference>
<dbReference type="PANTHER" id="PTHR31350">
    <property type="entry name" value="SI:DKEY-261L7.2"/>
    <property type="match status" value="1"/>
</dbReference>
<name>A0A1Z3HGJ4_9CYAN</name>
<evidence type="ECO:0000256" key="1">
    <source>
        <dbReference type="ARBA" id="ARBA00007100"/>
    </source>
</evidence>
<dbReference type="AlphaFoldDB" id="A0A1Z3HGJ4"/>
<dbReference type="Pfam" id="PF13371">
    <property type="entry name" value="TPR_9"/>
    <property type="match status" value="1"/>
</dbReference>
<dbReference type="SUPFAM" id="SSF48452">
    <property type="entry name" value="TPR-like"/>
    <property type="match status" value="1"/>
</dbReference>
<reference evidence="3 4" key="1">
    <citation type="journal article" date="2016" name="Biochim. Biophys. Acta">
        <title>Characterization of red-shifted phycobilisomes isolated from the chlorophyll f-containing cyanobacterium Halomicronema hongdechloris.</title>
        <authorList>
            <person name="Li Y."/>
            <person name="Lin Y."/>
            <person name="Garvey C.J."/>
            <person name="Birch D."/>
            <person name="Corkery R.W."/>
            <person name="Loughlin P.C."/>
            <person name="Scheer H."/>
            <person name="Willows R.D."/>
            <person name="Chen M."/>
        </authorList>
    </citation>
    <scope>NUCLEOTIDE SEQUENCE [LARGE SCALE GENOMIC DNA]</scope>
    <source>
        <strain evidence="3 4">C2206</strain>
    </source>
</reference>
<dbReference type="OrthoDB" id="232498at2"/>
<protein>
    <recommendedName>
        <fullName evidence="2">Protein SirB1 N-terminal domain-containing protein</fullName>
    </recommendedName>
</protein>
<evidence type="ECO:0000313" key="4">
    <source>
        <dbReference type="Proteomes" id="UP000191901"/>
    </source>
</evidence>
<keyword evidence="4" id="KW-1185">Reference proteome</keyword>
<proteinExistence type="inferred from homology"/>